<proteinExistence type="inferred from homology"/>
<comment type="similarity">
    <text evidence="2">Belongs to the cytochrome P450 family.</text>
</comment>
<keyword evidence="7" id="KW-0503">Monooxygenase</keyword>
<evidence type="ECO:0000313" key="10">
    <source>
        <dbReference type="Proteomes" id="UP000239757"/>
    </source>
</evidence>
<dbReference type="Proteomes" id="UP000239757">
    <property type="component" value="Unassembled WGS sequence"/>
</dbReference>
<keyword evidence="6 8" id="KW-0408">Iron</keyword>
<evidence type="ECO:0008006" key="11">
    <source>
        <dbReference type="Google" id="ProtNLM"/>
    </source>
</evidence>
<evidence type="ECO:0000256" key="7">
    <source>
        <dbReference type="ARBA" id="ARBA00023033"/>
    </source>
</evidence>
<evidence type="ECO:0000256" key="5">
    <source>
        <dbReference type="ARBA" id="ARBA00023002"/>
    </source>
</evidence>
<accession>A0A2P5XDI4</accession>
<dbReference type="SUPFAM" id="SSF48264">
    <property type="entry name" value="Cytochrome P450"/>
    <property type="match status" value="2"/>
</dbReference>
<dbReference type="Gene3D" id="1.10.630.10">
    <property type="entry name" value="Cytochrome P450"/>
    <property type="match status" value="2"/>
</dbReference>
<reference evidence="9 10" key="1">
    <citation type="submission" date="2015-01" db="EMBL/GenBank/DDBJ databases">
        <title>Genome of allotetraploid Gossypium barbadense reveals genomic plasticity and fiber elongation in cotton evolution.</title>
        <authorList>
            <person name="Chen X."/>
            <person name="Liu X."/>
            <person name="Zhao B."/>
            <person name="Zheng H."/>
            <person name="Hu Y."/>
            <person name="Lu G."/>
            <person name="Yang C."/>
            <person name="Chen J."/>
            <person name="Shan C."/>
            <person name="Zhang L."/>
            <person name="Zhou Y."/>
            <person name="Wang L."/>
            <person name="Guo W."/>
            <person name="Bai Y."/>
            <person name="Ruan J."/>
            <person name="Shangguan X."/>
            <person name="Mao Y."/>
            <person name="Jiang J."/>
            <person name="Zhu Y."/>
            <person name="Lei J."/>
            <person name="Kang H."/>
            <person name="Chen S."/>
            <person name="He X."/>
            <person name="Wang R."/>
            <person name="Wang Y."/>
            <person name="Chen J."/>
            <person name="Wang L."/>
            <person name="Yu S."/>
            <person name="Wang B."/>
            <person name="Wei J."/>
            <person name="Song S."/>
            <person name="Lu X."/>
            <person name="Gao Z."/>
            <person name="Gu W."/>
            <person name="Deng X."/>
            <person name="Ma D."/>
            <person name="Wang S."/>
            <person name="Liang W."/>
            <person name="Fang L."/>
            <person name="Cai C."/>
            <person name="Zhu X."/>
            <person name="Zhou B."/>
            <person name="Zhang Y."/>
            <person name="Chen Z."/>
            <person name="Xu S."/>
            <person name="Zhu R."/>
            <person name="Wang S."/>
            <person name="Zhang T."/>
            <person name="Zhao G."/>
        </authorList>
    </citation>
    <scope>NUCLEOTIDE SEQUENCE [LARGE SCALE GENOMIC DNA]</scope>
    <source>
        <strain evidence="10">cv. Xinhai21</strain>
        <tissue evidence="9">Leaf</tissue>
    </source>
</reference>
<dbReference type="InterPro" id="IPR036396">
    <property type="entry name" value="Cyt_P450_sf"/>
</dbReference>
<evidence type="ECO:0000256" key="1">
    <source>
        <dbReference type="ARBA" id="ARBA00001971"/>
    </source>
</evidence>
<evidence type="ECO:0000256" key="6">
    <source>
        <dbReference type="ARBA" id="ARBA00023004"/>
    </source>
</evidence>
<dbReference type="AlphaFoldDB" id="A0A2P5XDI4"/>
<keyword evidence="3 8" id="KW-0349">Heme</keyword>
<sequence>MLKTRFENYPKGKPFSTLLGDLLGRGIFNVDGDSWKFQRKMASIELGGVSVRTHAFDIVRSEIQSRLLPLLSSVAGQEQVLDLQDVFRRFSFDNICKFSFGLDPGCLELSLLVSDLAEAFDLASKFSAQRALASSSLIWKVKRLLNLGSEKQLKEAIKVVDEFAEEMIKQRREEGFSDRHDLLSRFMGTINDHKYLRDIVVSFLLAGRDTVASGLTSFFWLLSQHPEVESAIREEVERVMGSSEQFASFNQMREMHYLHAALYESLRLFPPVQFDSKFAQEDDILPDDTFVRKGTRVTYHPYAMGRMERIWGPDCLHYKPERWLQNGRYVPENLYKFPVFQAGKRVCLGKEIALVEMKCVVLAVVRRFNIRVPHSNQAPRFAAGLTATLRVRNGYRGCKGGAREKITVSFTFGKVAEVIFMAPEQTEKAPRYLGGPCARVVIVVWWAAGRDLAVQPFEAGAAEKVGEESCCVCQAYLTSSWTKDFDNLCDWFENYPKGKPFSTLLGDLLGRGIFNVDGDSWKFQRKMASIELGGVSVRTHAFDIVRSEIQSRLLPLLSSVAGQEQVLDLQDVFRRFSFDNICKFSFGLDPGCLELSLLVSDLAEAFDLASKFSAQRALASSSLIWKVKRLLNLGTEKQLKEAIKVVDEFAEEMIKQRREEGFSDRYDLLSRFMGTINDDKYLRDIVVSFLLAGRDTVASGLTSFFWLLSHHPEVESAIREEVERVMGSSDEQFASFNQIREMHYLHAALYESLRLFPPVQFDSKFAQEDDVLPDDTFVRKGTRVTYHPYAMGRMERILGPDCLHYKPERWLQNGRYVPENLYKFPVFQAGKRVCLGKEIALVEMKCVVLAVVRRFNIRVPHSNQAPRFAAGLTATLRGGLPILVQEREA</sequence>
<dbReference type="GO" id="GO:0016705">
    <property type="term" value="F:oxidoreductase activity, acting on paired donors, with incorporation or reduction of molecular oxygen"/>
    <property type="evidence" value="ECO:0007669"/>
    <property type="project" value="InterPro"/>
</dbReference>
<keyword evidence="5" id="KW-0560">Oxidoreductase</keyword>
<feature type="binding site" description="axial binding residue" evidence="8">
    <location>
        <position position="347"/>
    </location>
    <ligand>
        <name>heme</name>
        <dbReference type="ChEBI" id="CHEBI:30413"/>
    </ligand>
    <ligandPart>
        <name>Fe</name>
        <dbReference type="ChEBI" id="CHEBI:18248"/>
    </ligandPart>
</feature>
<dbReference type="PRINTS" id="PR00463">
    <property type="entry name" value="EP450I"/>
</dbReference>
<dbReference type="GO" id="GO:0004497">
    <property type="term" value="F:monooxygenase activity"/>
    <property type="evidence" value="ECO:0007669"/>
    <property type="project" value="UniProtKB-KW"/>
</dbReference>
<evidence type="ECO:0000313" key="9">
    <source>
        <dbReference type="EMBL" id="PPS01394.1"/>
    </source>
</evidence>
<evidence type="ECO:0000256" key="8">
    <source>
        <dbReference type="PIRSR" id="PIRSR602401-1"/>
    </source>
</evidence>
<dbReference type="InterPro" id="IPR002401">
    <property type="entry name" value="Cyt_P450_E_grp-I"/>
</dbReference>
<dbReference type="OrthoDB" id="1470350at2759"/>
<dbReference type="GO" id="GO:0020037">
    <property type="term" value="F:heme binding"/>
    <property type="evidence" value="ECO:0007669"/>
    <property type="project" value="InterPro"/>
</dbReference>
<dbReference type="EMBL" id="KZ665118">
    <property type="protein sequence ID" value="PPS01394.1"/>
    <property type="molecule type" value="Genomic_DNA"/>
</dbReference>
<dbReference type="CDD" id="cd11064">
    <property type="entry name" value="CYP86A"/>
    <property type="match status" value="2"/>
</dbReference>
<dbReference type="Pfam" id="PF00067">
    <property type="entry name" value="p450"/>
    <property type="match status" value="2"/>
</dbReference>
<dbReference type="PRINTS" id="PR00385">
    <property type="entry name" value="P450"/>
</dbReference>
<dbReference type="InterPro" id="IPR001128">
    <property type="entry name" value="Cyt_P450"/>
</dbReference>
<gene>
    <name evidence="9" type="ORF">GOBAR_AA19272</name>
</gene>
<evidence type="ECO:0000256" key="2">
    <source>
        <dbReference type="ARBA" id="ARBA00010617"/>
    </source>
</evidence>
<organism evidence="9 10">
    <name type="scientific">Gossypium barbadense</name>
    <name type="common">Sea Island cotton</name>
    <name type="synonym">Hibiscus barbadensis</name>
    <dbReference type="NCBI Taxonomy" id="3634"/>
    <lineage>
        <taxon>Eukaryota</taxon>
        <taxon>Viridiplantae</taxon>
        <taxon>Streptophyta</taxon>
        <taxon>Embryophyta</taxon>
        <taxon>Tracheophyta</taxon>
        <taxon>Spermatophyta</taxon>
        <taxon>Magnoliopsida</taxon>
        <taxon>eudicotyledons</taxon>
        <taxon>Gunneridae</taxon>
        <taxon>Pentapetalae</taxon>
        <taxon>rosids</taxon>
        <taxon>malvids</taxon>
        <taxon>Malvales</taxon>
        <taxon>Malvaceae</taxon>
        <taxon>Malvoideae</taxon>
        <taxon>Gossypium</taxon>
    </lineage>
</organism>
<comment type="cofactor">
    <cofactor evidence="1 8">
        <name>heme</name>
        <dbReference type="ChEBI" id="CHEBI:30413"/>
    </cofactor>
</comment>
<name>A0A2P5XDI4_GOSBA</name>
<protein>
    <recommendedName>
        <fullName evidence="11">Cytochrome P450</fullName>
    </recommendedName>
</protein>
<dbReference type="PANTHER" id="PTHR24296">
    <property type="entry name" value="CYTOCHROME P450"/>
    <property type="match status" value="1"/>
</dbReference>
<dbReference type="GO" id="GO:0005506">
    <property type="term" value="F:iron ion binding"/>
    <property type="evidence" value="ECO:0007669"/>
    <property type="project" value="InterPro"/>
</dbReference>
<evidence type="ECO:0000256" key="3">
    <source>
        <dbReference type="ARBA" id="ARBA00022617"/>
    </source>
</evidence>
<keyword evidence="4 8" id="KW-0479">Metal-binding</keyword>
<evidence type="ECO:0000256" key="4">
    <source>
        <dbReference type="ARBA" id="ARBA00022723"/>
    </source>
</evidence>